<keyword evidence="3" id="KW-0378">Hydrolase</keyword>
<dbReference type="Pfam" id="PF02263">
    <property type="entry name" value="GBP"/>
    <property type="match status" value="1"/>
</dbReference>
<keyword evidence="4" id="KW-0391">Immunity</keyword>
<dbReference type="InterPro" id="IPR030386">
    <property type="entry name" value="G_GB1_RHD3_dom"/>
</dbReference>
<dbReference type="RefSeq" id="XP_015264893.1">
    <property type="nucleotide sequence ID" value="XM_015409407.1"/>
</dbReference>
<dbReference type="GeneID" id="107108871"/>
<evidence type="ECO:0000313" key="9">
    <source>
        <dbReference type="Proteomes" id="UP000694871"/>
    </source>
</evidence>
<evidence type="ECO:0000259" key="8">
    <source>
        <dbReference type="PROSITE" id="PS51715"/>
    </source>
</evidence>
<evidence type="ECO:0000313" key="11">
    <source>
        <dbReference type="RefSeq" id="XP_015264893.1"/>
    </source>
</evidence>
<dbReference type="Proteomes" id="UP000694871">
    <property type="component" value="Unplaced"/>
</dbReference>
<evidence type="ECO:0000256" key="7">
    <source>
        <dbReference type="SAM" id="MobiDB-lite"/>
    </source>
</evidence>
<feature type="domain" description="GB1/RHD3-type G" evidence="8">
    <location>
        <begin position="35"/>
        <end position="287"/>
    </location>
</feature>
<dbReference type="SUPFAM" id="SSF52540">
    <property type="entry name" value="P-loop containing nucleoside triphosphate hydrolases"/>
    <property type="match status" value="1"/>
</dbReference>
<sequence>MASKIQMPAPVCLIENKDRKLVVHQEALQLLSGIRQPVVVVAIVGLYRTGKSYLMNKLAGKNSGFPLGSTVQANTKGIWMWCVPYPGRPDQTLVLLDTEGLGDVEKGDTQNDSWIFALAVLLSSTLVYNSMGTIDQHAMDQLHYVTELTERIKSKSSPQENSEELEDSAEYVRFFPTFIWALRDFTLQLELNGRPCTEDEYLENALKLKKGNSREVQLFNLPRECIRLFFPTRKCFIFERPTNRKNLHRLEDMEERELDPDFVDQALQFCRHVYKTSKPKTIPGGHIVTGRLLANLVETYVDMIRSGGVPCMENAVLALAQIENSAAVLEATGRYVELMDQKLELPTETLQDLLGIHAQCEDEALQVFMARAFKDDKQEFQAELMRALDQRKEAYCRKNELESSKHCKVVLMRLSKDLEDRINMAFYSRPGGYQDYFDDLKSVAVRYHQEPRKGVMAEAELEQFFKDKEAVGRAILQSDEALTQKEKEAEEAKARAEAAEREREIQRQKQAELEQKLEDQRRSHEANMEYLKEKMEKDRDKLLDEQNKMMEAKLREQKKLLETGFQKHADQLNEQIGQLRKQSENVKKPSWLSNILDAASLGLSLVLPGFVGKAVGSTVGVVRKLFKRL</sequence>
<reference evidence="10 11" key="1">
    <citation type="submission" date="2025-05" db="UniProtKB">
        <authorList>
            <consortium name="RefSeq"/>
        </authorList>
    </citation>
    <scope>IDENTIFICATION</scope>
</reference>
<evidence type="ECO:0000256" key="3">
    <source>
        <dbReference type="ARBA" id="ARBA00022801"/>
    </source>
</evidence>
<dbReference type="RefSeq" id="XP_015264892.1">
    <property type="nucleotide sequence ID" value="XM_015409406.1"/>
</dbReference>
<dbReference type="InterPro" id="IPR037684">
    <property type="entry name" value="GBP_C"/>
</dbReference>
<dbReference type="InterPro" id="IPR036543">
    <property type="entry name" value="Guanylate-bd_C_sf"/>
</dbReference>
<keyword evidence="1" id="KW-0399">Innate immunity</keyword>
<keyword evidence="9" id="KW-1185">Reference proteome</keyword>
<evidence type="ECO:0000313" key="10">
    <source>
        <dbReference type="RefSeq" id="XP_015264892.1"/>
    </source>
</evidence>
<keyword evidence="2" id="KW-0547">Nucleotide-binding</keyword>
<dbReference type="Gene3D" id="3.40.50.300">
    <property type="entry name" value="P-loop containing nucleotide triphosphate hydrolases"/>
    <property type="match status" value="1"/>
</dbReference>
<dbReference type="PROSITE" id="PS51715">
    <property type="entry name" value="G_GB1_RHD3"/>
    <property type="match status" value="1"/>
</dbReference>
<protein>
    <submittedName>
        <fullName evidence="10 11">Guanylate-binding protein 1-like</fullName>
    </submittedName>
</protein>
<evidence type="ECO:0000256" key="5">
    <source>
        <dbReference type="ARBA" id="ARBA00023134"/>
    </source>
</evidence>
<comment type="similarity">
    <text evidence="6">Belongs to the TRAFAC class dynamin-like GTPase superfamily. GB1/RHD3 GTPase family.</text>
</comment>
<dbReference type="InterPro" id="IPR003191">
    <property type="entry name" value="Guanylate-bd/ATL_C"/>
</dbReference>
<evidence type="ECO:0000256" key="2">
    <source>
        <dbReference type="ARBA" id="ARBA00022741"/>
    </source>
</evidence>
<proteinExistence type="inferred from homology"/>
<gene>
    <name evidence="10 11" type="primary">LOC107108871</name>
</gene>
<dbReference type="Gene3D" id="1.20.1000.10">
    <property type="entry name" value="Guanylate-binding protein, C-terminal domain"/>
    <property type="match status" value="1"/>
</dbReference>
<dbReference type="CDD" id="cd01851">
    <property type="entry name" value="GBP"/>
    <property type="match status" value="1"/>
</dbReference>
<feature type="region of interest" description="Disordered" evidence="7">
    <location>
        <begin position="482"/>
        <end position="526"/>
    </location>
</feature>
<dbReference type="InterPro" id="IPR027417">
    <property type="entry name" value="P-loop_NTPase"/>
</dbReference>
<evidence type="ECO:0000256" key="6">
    <source>
        <dbReference type="PROSITE-ProRule" id="PRU01052"/>
    </source>
</evidence>
<dbReference type="CDD" id="cd16269">
    <property type="entry name" value="GBP_C"/>
    <property type="match status" value="1"/>
</dbReference>
<dbReference type="Pfam" id="PF02841">
    <property type="entry name" value="GBP_C"/>
    <property type="match status" value="1"/>
</dbReference>
<evidence type="ECO:0000256" key="4">
    <source>
        <dbReference type="ARBA" id="ARBA00022859"/>
    </source>
</evidence>
<organism evidence="9 11">
    <name type="scientific">Gekko japonicus</name>
    <name type="common">Schlegel's Japanese gecko</name>
    <dbReference type="NCBI Taxonomy" id="146911"/>
    <lineage>
        <taxon>Eukaryota</taxon>
        <taxon>Metazoa</taxon>
        <taxon>Chordata</taxon>
        <taxon>Craniata</taxon>
        <taxon>Vertebrata</taxon>
        <taxon>Euteleostomi</taxon>
        <taxon>Lepidosauria</taxon>
        <taxon>Squamata</taxon>
        <taxon>Bifurcata</taxon>
        <taxon>Gekkota</taxon>
        <taxon>Gekkonidae</taxon>
        <taxon>Gekkoninae</taxon>
        <taxon>Gekko</taxon>
    </lineage>
</organism>
<dbReference type="InterPro" id="IPR015894">
    <property type="entry name" value="Guanylate-bd_N"/>
</dbReference>
<accession>A0ABM1JTV6</accession>
<evidence type="ECO:0000256" key="1">
    <source>
        <dbReference type="ARBA" id="ARBA00022588"/>
    </source>
</evidence>
<dbReference type="SUPFAM" id="SSF48340">
    <property type="entry name" value="Interferon-induced guanylate-binding protein 1 (GBP1), C-terminal domain"/>
    <property type="match status" value="1"/>
</dbReference>
<dbReference type="PANTHER" id="PTHR10751">
    <property type="entry name" value="GUANYLATE BINDING PROTEIN"/>
    <property type="match status" value="1"/>
</dbReference>
<keyword evidence="5" id="KW-0342">GTP-binding</keyword>
<name>A0ABM1JTV6_GEKJA</name>